<proteinExistence type="predicted"/>
<organism evidence="1 2">
    <name type="scientific">Cryobacterium melibiosiphilum</name>
    <dbReference type="NCBI Taxonomy" id="995039"/>
    <lineage>
        <taxon>Bacteria</taxon>
        <taxon>Bacillati</taxon>
        <taxon>Actinomycetota</taxon>
        <taxon>Actinomycetes</taxon>
        <taxon>Micrococcales</taxon>
        <taxon>Microbacteriaceae</taxon>
        <taxon>Cryobacterium</taxon>
    </lineage>
</organism>
<keyword evidence="2" id="KW-1185">Reference proteome</keyword>
<reference evidence="1 2" key="1">
    <citation type="submission" date="2018-09" db="EMBL/GenBank/DDBJ databases">
        <title>Novel species of Cryobacterium.</title>
        <authorList>
            <person name="Liu Q."/>
            <person name="Xin Y.-H."/>
        </authorList>
    </citation>
    <scope>NUCLEOTIDE SEQUENCE [LARGE SCALE GENOMIC DNA]</scope>
    <source>
        <strain evidence="1 2">Hh39</strain>
    </source>
</reference>
<gene>
    <name evidence="1" type="ORF">D6T64_04360</name>
</gene>
<sequence>MVILTVTGCSPNLDVDSYSSVRAVLSEQSEAIGLPLDDYLMTSSDESAAQAANFILMNACMEESGLEYELGKIDWSDVGGLPDRRYGLWSADNAARYGYNIPTDAAVADAYATVDEKSEDETYYNSSMNCVQSIDAVPIIRADYEGDANVTNLTEVATRGVSEAQQYAREQSEWDAAIDEWHQCATDAGLTVDASGDEEVWTPRLPATDEESRVKIAVVDVACKSQVQLIQRLSDLEARYQAAYIAENEARLKTLADAKAAALERIRSIVAQGGS</sequence>
<name>A0A3A5MML0_9MICO</name>
<accession>A0A3A5MML0</accession>
<dbReference type="OrthoDB" id="5119598at2"/>
<evidence type="ECO:0000313" key="1">
    <source>
        <dbReference type="EMBL" id="RJT90261.1"/>
    </source>
</evidence>
<evidence type="ECO:0000313" key="2">
    <source>
        <dbReference type="Proteomes" id="UP000272015"/>
    </source>
</evidence>
<dbReference type="Proteomes" id="UP000272015">
    <property type="component" value="Unassembled WGS sequence"/>
</dbReference>
<comment type="caution">
    <text evidence="1">The sequence shown here is derived from an EMBL/GenBank/DDBJ whole genome shotgun (WGS) entry which is preliminary data.</text>
</comment>
<dbReference type="AlphaFoldDB" id="A0A3A5MML0"/>
<protein>
    <submittedName>
        <fullName evidence="1">Uncharacterized protein</fullName>
    </submittedName>
</protein>
<dbReference type="RefSeq" id="WP_147364458.1">
    <property type="nucleotide sequence ID" value="NZ_JBHSQA010000028.1"/>
</dbReference>
<dbReference type="EMBL" id="QZVS01000062">
    <property type="protein sequence ID" value="RJT90261.1"/>
    <property type="molecule type" value="Genomic_DNA"/>
</dbReference>